<keyword evidence="2" id="KW-0479">Metal-binding</keyword>
<evidence type="ECO:0000259" key="5">
    <source>
        <dbReference type="SMART" id="SM00849"/>
    </source>
</evidence>
<evidence type="ECO:0000256" key="4">
    <source>
        <dbReference type="ARBA" id="ARBA00022833"/>
    </source>
</evidence>
<sequence>MGVTKIPLLRTYSFYLKNSQGRKVLFDLGARKDLHNLAPSVRHMLDTVEWEVKVDKNVFDILHENGYKGTDFEAIIWSHHHWDHIGDLAPFSSNVDLVVRPRLKDTYLPGHSNEDASPIPESDYSVRRMIKVDFNGPKSLKIGRLNAHDYFGNGSFYVLDTSGHSVGHLSAVVRTSLNPDTFVILGADAIHDTGELRPSQYLPIPEEVNIGHLSNPDQDIFCPDHAVQQFQISRSRKATEPLFNPTAGYNMVNVHSTIQMLQELDWNENFFLIYAHDDSIKGTVDELCAFSEINYRERMIWISFSASNQLED</sequence>
<feature type="domain" description="Metallo-beta-lactamase" evidence="5">
    <location>
        <begin position="10"/>
        <end position="225"/>
    </location>
</feature>
<dbReference type="PANTHER" id="PTHR42978:SF5">
    <property type="entry name" value="METALLO-BETA-LACTAMASE DOMAIN-CONTAINING PROTEIN"/>
    <property type="match status" value="1"/>
</dbReference>
<keyword evidence="7" id="KW-1185">Reference proteome</keyword>
<evidence type="ECO:0000256" key="3">
    <source>
        <dbReference type="ARBA" id="ARBA00022801"/>
    </source>
</evidence>
<gene>
    <name evidence="6" type="ORF">BDW59DRAFT_165811</name>
</gene>
<dbReference type="InterPro" id="IPR051013">
    <property type="entry name" value="MBL_superfamily_lactonases"/>
</dbReference>
<reference evidence="6 7" key="1">
    <citation type="submission" date="2024-07" db="EMBL/GenBank/DDBJ databases">
        <title>Section-level genome sequencing and comparative genomics of Aspergillus sections Usti and Cavernicolus.</title>
        <authorList>
            <consortium name="Lawrence Berkeley National Laboratory"/>
            <person name="Nybo J.L."/>
            <person name="Vesth T.C."/>
            <person name="Theobald S."/>
            <person name="Frisvad J.C."/>
            <person name="Larsen T.O."/>
            <person name="Kjaerboelling I."/>
            <person name="Rothschild-Mancinelli K."/>
            <person name="Lyhne E.K."/>
            <person name="Kogle M.E."/>
            <person name="Barry K."/>
            <person name="Clum A."/>
            <person name="Na H."/>
            <person name="Ledsgaard L."/>
            <person name="Lin J."/>
            <person name="Lipzen A."/>
            <person name="Kuo A."/>
            <person name="Riley R."/>
            <person name="Mondo S."/>
            <person name="LaButti K."/>
            <person name="Haridas S."/>
            <person name="Pangalinan J."/>
            <person name="Salamov A.A."/>
            <person name="Simmons B.A."/>
            <person name="Magnuson J.K."/>
            <person name="Chen J."/>
            <person name="Drula E."/>
            <person name="Henrissat B."/>
            <person name="Wiebenga A."/>
            <person name="Lubbers R.J."/>
            <person name="Gomes A.C."/>
            <person name="Makela M.R."/>
            <person name="Stajich J."/>
            <person name="Grigoriev I.V."/>
            <person name="Mortensen U.H."/>
            <person name="De vries R.P."/>
            <person name="Baker S.E."/>
            <person name="Andersen M.R."/>
        </authorList>
    </citation>
    <scope>NUCLEOTIDE SEQUENCE [LARGE SCALE GENOMIC DNA]</scope>
    <source>
        <strain evidence="6 7">CBS 600.67</strain>
    </source>
</reference>
<keyword evidence="3" id="KW-0378">Hydrolase</keyword>
<dbReference type="EMBL" id="JBFXLS010000089">
    <property type="protein sequence ID" value="KAL2817765.1"/>
    <property type="molecule type" value="Genomic_DNA"/>
</dbReference>
<dbReference type="CDD" id="cd07730">
    <property type="entry name" value="metallo-hydrolase-like_MBL-fold"/>
    <property type="match status" value="1"/>
</dbReference>
<evidence type="ECO:0000256" key="2">
    <source>
        <dbReference type="ARBA" id="ARBA00022723"/>
    </source>
</evidence>
<dbReference type="SUPFAM" id="SSF56281">
    <property type="entry name" value="Metallo-hydrolase/oxidoreductase"/>
    <property type="match status" value="1"/>
</dbReference>
<dbReference type="Proteomes" id="UP001610335">
    <property type="component" value="Unassembled WGS sequence"/>
</dbReference>
<dbReference type="Pfam" id="PF00753">
    <property type="entry name" value="Lactamase_B"/>
    <property type="match status" value="1"/>
</dbReference>
<accession>A0ABR4HQK2</accession>
<comment type="caution">
    <text evidence="6">The sequence shown here is derived from an EMBL/GenBank/DDBJ whole genome shotgun (WGS) entry which is preliminary data.</text>
</comment>
<dbReference type="PANTHER" id="PTHR42978">
    <property type="entry name" value="QUORUM-QUENCHING LACTONASE YTNP-RELATED-RELATED"/>
    <property type="match status" value="1"/>
</dbReference>
<proteinExistence type="inferred from homology"/>
<organism evidence="6 7">
    <name type="scientific">Aspergillus cavernicola</name>
    <dbReference type="NCBI Taxonomy" id="176166"/>
    <lineage>
        <taxon>Eukaryota</taxon>
        <taxon>Fungi</taxon>
        <taxon>Dikarya</taxon>
        <taxon>Ascomycota</taxon>
        <taxon>Pezizomycotina</taxon>
        <taxon>Eurotiomycetes</taxon>
        <taxon>Eurotiomycetidae</taxon>
        <taxon>Eurotiales</taxon>
        <taxon>Aspergillaceae</taxon>
        <taxon>Aspergillus</taxon>
        <taxon>Aspergillus subgen. Nidulantes</taxon>
    </lineage>
</organism>
<protein>
    <submittedName>
        <fullName evidence="6">Beta-lactamase-like protein</fullName>
    </submittedName>
</protein>
<evidence type="ECO:0000256" key="1">
    <source>
        <dbReference type="ARBA" id="ARBA00007749"/>
    </source>
</evidence>
<evidence type="ECO:0000313" key="7">
    <source>
        <dbReference type="Proteomes" id="UP001610335"/>
    </source>
</evidence>
<name>A0ABR4HQK2_9EURO</name>
<evidence type="ECO:0000313" key="6">
    <source>
        <dbReference type="EMBL" id="KAL2817765.1"/>
    </source>
</evidence>
<dbReference type="InterPro" id="IPR036866">
    <property type="entry name" value="RibonucZ/Hydroxyglut_hydro"/>
</dbReference>
<comment type="similarity">
    <text evidence="1">Belongs to the metallo-beta-lactamase superfamily.</text>
</comment>
<dbReference type="SMART" id="SM00849">
    <property type="entry name" value="Lactamase_B"/>
    <property type="match status" value="1"/>
</dbReference>
<dbReference type="InterPro" id="IPR001279">
    <property type="entry name" value="Metallo-B-lactamas"/>
</dbReference>
<dbReference type="Gene3D" id="3.60.15.10">
    <property type="entry name" value="Ribonuclease Z/Hydroxyacylglutathione hydrolase-like"/>
    <property type="match status" value="1"/>
</dbReference>
<keyword evidence="4" id="KW-0862">Zinc</keyword>